<dbReference type="OrthoDB" id="5137249at2"/>
<protein>
    <submittedName>
        <fullName evidence="9">FtsX-like permease family protein</fullName>
    </submittedName>
</protein>
<dbReference type="Proteomes" id="UP000322981">
    <property type="component" value="Unassembled WGS sequence"/>
</dbReference>
<feature type="transmembrane region" description="Helical" evidence="7">
    <location>
        <begin position="755"/>
        <end position="775"/>
    </location>
</feature>
<feature type="transmembrane region" description="Helical" evidence="7">
    <location>
        <begin position="270"/>
        <end position="291"/>
    </location>
</feature>
<feature type="domain" description="ABC3 transporter permease C-terminal" evidence="8">
    <location>
        <begin position="666"/>
        <end position="774"/>
    </location>
</feature>
<dbReference type="GO" id="GO:0098797">
    <property type="term" value="C:plasma membrane protein complex"/>
    <property type="evidence" value="ECO:0007669"/>
    <property type="project" value="TreeGrafter"/>
</dbReference>
<dbReference type="GO" id="GO:0044874">
    <property type="term" value="P:lipoprotein localization to outer membrane"/>
    <property type="evidence" value="ECO:0007669"/>
    <property type="project" value="TreeGrafter"/>
</dbReference>
<reference evidence="9 10" key="1">
    <citation type="submission" date="2019-09" db="EMBL/GenBank/DDBJ databases">
        <title>Whole-genome sequence of the purple sulfur bacterium Thiohalocapsa marina DSM 19078.</title>
        <authorList>
            <person name="Kyndt J.A."/>
            <person name="Meyer T.E."/>
        </authorList>
    </citation>
    <scope>NUCLEOTIDE SEQUENCE [LARGE SCALE GENOMIC DNA]</scope>
    <source>
        <strain evidence="9 10">DSM 19078</strain>
    </source>
</reference>
<evidence type="ECO:0000313" key="10">
    <source>
        <dbReference type="Proteomes" id="UP000322981"/>
    </source>
</evidence>
<gene>
    <name evidence="9" type="ORF">F2Q65_05990</name>
</gene>
<keyword evidence="4 7" id="KW-0812">Transmembrane</keyword>
<dbReference type="AlphaFoldDB" id="A0A5M8FN48"/>
<organism evidence="9 10">
    <name type="scientific">Thiohalocapsa marina</name>
    <dbReference type="NCBI Taxonomy" id="424902"/>
    <lineage>
        <taxon>Bacteria</taxon>
        <taxon>Pseudomonadati</taxon>
        <taxon>Pseudomonadota</taxon>
        <taxon>Gammaproteobacteria</taxon>
        <taxon>Chromatiales</taxon>
        <taxon>Chromatiaceae</taxon>
        <taxon>Thiohalocapsa</taxon>
    </lineage>
</organism>
<comment type="subcellular location">
    <subcellularLocation>
        <location evidence="1">Cell membrane</location>
        <topology evidence="1">Multi-pass membrane protein</topology>
    </subcellularLocation>
</comment>
<keyword evidence="5 7" id="KW-1133">Transmembrane helix</keyword>
<dbReference type="InterPro" id="IPR003838">
    <property type="entry name" value="ABC3_permease_C"/>
</dbReference>
<feature type="domain" description="ABC3 transporter permease C-terminal" evidence="8">
    <location>
        <begin position="271"/>
        <end position="391"/>
    </location>
</feature>
<dbReference type="EMBL" id="VWXX01000005">
    <property type="protein sequence ID" value="KAA6186343.1"/>
    <property type="molecule type" value="Genomic_DNA"/>
</dbReference>
<evidence type="ECO:0000256" key="1">
    <source>
        <dbReference type="ARBA" id="ARBA00004651"/>
    </source>
</evidence>
<dbReference type="Pfam" id="PF02687">
    <property type="entry name" value="FtsX"/>
    <property type="match status" value="2"/>
</dbReference>
<evidence type="ECO:0000256" key="6">
    <source>
        <dbReference type="ARBA" id="ARBA00023136"/>
    </source>
</evidence>
<dbReference type="PANTHER" id="PTHR30489:SF0">
    <property type="entry name" value="LIPOPROTEIN-RELEASING SYSTEM TRANSMEMBRANE PROTEIN LOLE"/>
    <property type="match status" value="1"/>
</dbReference>
<keyword evidence="3" id="KW-1003">Cell membrane</keyword>
<keyword evidence="10" id="KW-1185">Reference proteome</keyword>
<comment type="caution">
    <text evidence="9">The sequence shown here is derived from an EMBL/GenBank/DDBJ whole genome shotgun (WGS) entry which is preliminary data.</text>
</comment>
<comment type="similarity">
    <text evidence="2">Belongs to the ABC-4 integral membrane protein family. LolC/E subfamily.</text>
</comment>
<dbReference type="RefSeq" id="WP_150091399.1">
    <property type="nucleotide sequence ID" value="NZ_JBFUOH010000027.1"/>
</dbReference>
<feature type="transmembrane region" description="Helical" evidence="7">
    <location>
        <begin position="716"/>
        <end position="735"/>
    </location>
</feature>
<dbReference type="InterPro" id="IPR051447">
    <property type="entry name" value="Lipoprotein-release_system"/>
</dbReference>
<evidence type="ECO:0000256" key="2">
    <source>
        <dbReference type="ARBA" id="ARBA00005236"/>
    </source>
</evidence>
<evidence type="ECO:0000256" key="4">
    <source>
        <dbReference type="ARBA" id="ARBA00022692"/>
    </source>
</evidence>
<proteinExistence type="inferred from homology"/>
<name>A0A5M8FN48_9GAMM</name>
<evidence type="ECO:0000256" key="5">
    <source>
        <dbReference type="ARBA" id="ARBA00022989"/>
    </source>
</evidence>
<dbReference type="PANTHER" id="PTHR30489">
    <property type="entry name" value="LIPOPROTEIN-RELEASING SYSTEM TRANSMEMBRANE PROTEIN LOLE"/>
    <property type="match status" value="1"/>
</dbReference>
<sequence length="792" mass="85571">MTILARKLRRDFVAARGMLAAVVAIVAFGIAALVGLQTTTNNLTSARDAYYAQCRLADFWVDLKKLPLSALAAVQAIDGVAELRSRLSRPVIVDLPGVSEPVSGLLLSMPATRTPVINDLVLTAGSWFSADGENEVIVSRAFADARGLSPGDPLRLTLDGQQRTLRIVGIGISAEFVYLIPPGGIVPDPANYGVFYLARPFAEDVLGMDGAANSLVGRLTPAARQAPEPVLQALAEQLHPFGVFAVTPLKQQDSNLNLTAELGGLSTMAAMMPLIFLSVSALVLNVLMMRLAAQQRVVVGTLKALGYDNRALFSHFIQVGVIVGLIGAALGLLLGYLLAAGLTAFYQGFFTFPNLSNRLYPGLMAAAVALALVFAVLGSVNGVRAITRLDPAEAMRPPPPPEGGAIVLERWTGAWRRVGFYWQMALRSLFRNRVRSGVGVVAAALGTALLVSTFGMLDSLKYMVQFQFDKVLLADYAVSFRDDLDAGALTEARRLPGVLRAEPLFVVSATLVNANHRHRGAVVGVTPDATMTLPTNTDGSVVPIPPQGLLMARRLAEQLDLAVGDSVWLLPTKGLQTPLQVPVADLVDSLFGLGVYADYDYLNRLIGESAAVSAVRLRTAQTPAERTAFYTELKRLPTLLSVQDMAEERANMWQTFVVKMGSMAYVMILFGAVIFFGAILNGALISLIERQRELATYRVLGYRNGEVGAMYLRETLVLNLGGILLGLPLGWWMLLGMNAQYKNDLYMMPSVITPAGWFWSIGLAIAFVLIAQLIVQRRINCMHWNEALSMKE</sequence>
<accession>A0A5M8FN48</accession>
<keyword evidence="6 7" id="KW-0472">Membrane</keyword>
<evidence type="ECO:0000313" key="9">
    <source>
        <dbReference type="EMBL" id="KAA6186343.1"/>
    </source>
</evidence>
<feature type="transmembrane region" description="Helical" evidence="7">
    <location>
        <begin position="12"/>
        <end position="36"/>
    </location>
</feature>
<evidence type="ECO:0000256" key="7">
    <source>
        <dbReference type="SAM" id="Phobius"/>
    </source>
</evidence>
<feature type="transmembrane region" description="Helical" evidence="7">
    <location>
        <begin position="664"/>
        <end position="688"/>
    </location>
</feature>
<evidence type="ECO:0000259" key="8">
    <source>
        <dbReference type="Pfam" id="PF02687"/>
    </source>
</evidence>
<feature type="transmembrane region" description="Helical" evidence="7">
    <location>
        <begin position="437"/>
        <end position="457"/>
    </location>
</feature>
<feature type="transmembrane region" description="Helical" evidence="7">
    <location>
        <begin position="312"/>
        <end position="339"/>
    </location>
</feature>
<evidence type="ECO:0000256" key="3">
    <source>
        <dbReference type="ARBA" id="ARBA00022475"/>
    </source>
</evidence>
<feature type="transmembrane region" description="Helical" evidence="7">
    <location>
        <begin position="359"/>
        <end position="380"/>
    </location>
</feature>